<evidence type="ECO:0000313" key="2">
    <source>
        <dbReference type="EMBL" id="QEY02174.1"/>
    </source>
</evidence>
<proteinExistence type="evidence at transcript level"/>
<feature type="region of interest" description="Disordered" evidence="1">
    <location>
        <begin position="103"/>
        <end position="138"/>
    </location>
</feature>
<name>A0A5J6NI61_9APIA</name>
<protein>
    <submittedName>
        <fullName evidence="2">Putative magnesium transporter NIPA8</fullName>
    </submittedName>
</protein>
<reference evidence="2" key="1">
    <citation type="submission" date="2019-09" db="EMBL/GenBank/DDBJ databases">
        <authorList>
            <person name="Khodavirdipour A."/>
            <person name="Haddadi F."/>
            <person name="Rohaninejad H."/>
            <person name="Shiri Y."/>
        </authorList>
    </citation>
    <scope>NUCLEOTIDE SEQUENCE</scope>
</reference>
<feature type="compositionally biased region" description="Acidic residues" evidence="1">
    <location>
        <begin position="121"/>
        <end position="138"/>
    </location>
</feature>
<organism evidence="2">
    <name type="scientific">Oliveria decumbens</name>
    <dbReference type="NCBI Taxonomy" id="2571315"/>
    <lineage>
        <taxon>Eukaryota</taxon>
        <taxon>Viridiplantae</taxon>
        <taxon>Streptophyta</taxon>
        <taxon>Embryophyta</taxon>
        <taxon>Tracheophyta</taxon>
        <taxon>Spermatophyta</taxon>
        <taxon>Magnoliopsida</taxon>
        <taxon>eudicotyledons</taxon>
        <taxon>Gunneridae</taxon>
        <taxon>Pentapetalae</taxon>
        <taxon>asterids</taxon>
        <taxon>campanulids</taxon>
        <taxon>Apiales</taxon>
        <taxon>Apiaceae</taxon>
        <taxon>Apioideae</taxon>
        <taxon>apioid superclade</taxon>
        <taxon>Careae</taxon>
        <taxon>Oliveria</taxon>
    </lineage>
</organism>
<dbReference type="Pfam" id="PF05553">
    <property type="entry name" value="DUF761"/>
    <property type="match status" value="1"/>
</dbReference>
<dbReference type="AlphaFoldDB" id="A0A5J6NI61"/>
<dbReference type="PANTHER" id="PTHR33450:SF12">
    <property type="entry name" value="COTTON FIBER PROTEIN"/>
    <property type="match status" value="1"/>
</dbReference>
<evidence type="ECO:0000256" key="1">
    <source>
        <dbReference type="SAM" id="MobiDB-lite"/>
    </source>
</evidence>
<sequence>MKMKASGFLKKILSIVSKAKSIADLKNRMRKIKTRFMIYSLLSTDKKVLFGSISHKLQALIQDQNEAASAAANQESNLSLQLAPVLCDDNMNATMLPPNVTRIEAHDEDDEKVADTSSHEEGEEEVVLDQNTTEETEEVEDMNDFVISGHENEIIQENEEADDNDMTKDIYPDLRHSLFDEDEYEMGRPGSVIELVKKTKEAQDGEEFKLEDQIDEVADLFIQRFHRQMWIQKQNSFKRRSSTTNSTSNL</sequence>
<dbReference type="PANTHER" id="PTHR33450">
    <property type="entry name" value="EMB|CAB67623.1-RELATED"/>
    <property type="match status" value="1"/>
</dbReference>
<dbReference type="InterPro" id="IPR008480">
    <property type="entry name" value="DUF761_pln"/>
</dbReference>
<accession>A0A5J6NI61</accession>
<dbReference type="EMBL" id="MN398150">
    <property type="protein sequence ID" value="QEY02174.1"/>
    <property type="molecule type" value="mRNA"/>
</dbReference>